<reference evidence="1" key="1">
    <citation type="submission" date="2018-05" db="EMBL/GenBank/DDBJ databases">
        <authorList>
            <person name="Lanie J.A."/>
            <person name="Ng W.-L."/>
            <person name="Kazmierczak K.M."/>
            <person name="Andrzejewski T.M."/>
            <person name="Davidsen T.M."/>
            <person name="Wayne K.J."/>
            <person name="Tettelin H."/>
            <person name="Glass J.I."/>
            <person name="Rusch D."/>
            <person name="Podicherti R."/>
            <person name="Tsui H.-C.T."/>
            <person name="Winkler M.E."/>
        </authorList>
    </citation>
    <scope>NUCLEOTIDE SEQUENCE</scope>
</reference>
<dbReference type="AlphaFoldDB" id="A0A382BWB0"/>
<organism evidence="1">
    <name type="scientific">marine metagenome</name>
    <dbReference type="NCBI Taxonomy" id="408172"/>
    <lineage>
        <taxon>unclassified sequences</taxon>
        <taxon>metagenomes</taxon>
        <taxon>ecological metagenomes</taxon>
    </lineage>
</organism>
<protein>
    <submittedName>
        <fullName evidence="1">Uncharacterized protein</fullName>
    </submittedName>
</protein>
<dbReference type="EMBL" id="UINC01031553">
    <property type="protein sequence ID" value="SVB17781.1"/>
    <property type="molecule type" value="Genomic_DNA"/>
</dbReference>
<name>A0A382BWB0_9ZZZZ</name>
<proteinExistence type="predicted"/>
<evidence type="ECO:0000313" key="1">
    <source>
        <dbReference type="EMBL" id="SVB17781.1"/>
    </source>
</evidence>
<sequence length="103" mass="11564">MKFVDAKLSISESLFNFSSVDISSKSPSCRSLIESLNLNESLVFDQTGCSSKEIRFISLCAFACVCEKKTKIVDTKSDAYKHFLIKLFIAKNLFLSIPTEYGF</sequence>
<gene>
    <name evidence="1" type="ORF">METZ01_LOCUS170635</name>
</gene>
<accession>A0A382BWB0</accession>